<dbReference type="GO" id="GO:0009279">
    <property type="term" value="C:cell outer membrane"/>
    <property type="evidence" value="ECO:0007669"/>
    <property type="project" value="TreeGrafter"/>
</dbReference>
<dbReference type="STRING" id="886293.Sinac_1254"/>
<organism evidence="6 7">
    <name type="scientific">Singulisphaera acidiphila (strain ATCC BAA-1392 / DSM 18658 / VKM B-2454 / MOB10)</name>
    <dbReference type="NCBI Taxonomy" id="886293"/>
    <lineage>
        <taxon>Bacteria</taxon>
        <taxon>Pseudomonadati</taxon>
        <taxon>Planctomycetota</taxon>
        <taxon>Planctomycetia</taxon>
        <taxon>Isosphaerales</taxon>
        <taxon>Isosphaeraceae</taxon>
        <taxon>Singulisphaera</taxon>
    </lineage>
</organism>
<feature type="domain" description="Protein kinase" evidence="5">
    <location>
        <begin position="72"/>
        <end position="331"/>
    </location>
</feature>
<gene>
    <name evidence="6" type="ordered locus">Sinac_1254</name>
</gene>
<dbReference type="PROSITE" id="PS50011">
    <property type="entry name" value="PROTEIN_KINASE_DOM"/>
    <property type="match status" value="1"/>
</dbReference>
<dbReference type="InterPro" id="IPR019734">
    <property type="entry name" value="TPR_rpt"/>
</dbReference>
<feature type="region of interest" description="Disordered" evidence="4">
    <location>
        <begin position="651"/>
        <end position="684"/>
    </location>
</feature>
<dbReference type="RefSeq" id="WP_015244819.1">
    <property type="nucleotide sequence ID" value="NC_019892.1"/>
</dbReference>
<dbReference type="InterPro" id="IPR011990">
    <property type="entry name" value="TPR-like_helical_dom_sf"/>
</dbReference>
<dbReference type="CDD" id="cd14014">
    <property type="entry name" value="STKc_PknB_like"/>
    <property type="match status" value="1"/>
</dbReference>
<keyword evidence="7" id="KW-1185">Reference proteome</keyword>
<accession>L0D9Y1</accession>
<keyword evidence="6" id="KW-0808">Transferase</keyword>
<proteinExistence type="predicted"/>
<dbReference type="PANTHER" id="PTHR44858">
    <property type="entry name" value="TETRATRICOPEPTIDE REPEAT PROTEIN 6"/>
    <property type="match status" value="1"/>
</dbReference>
<dbReference type="OrthoDB" id="250076at2"/>
<dbReference type="Proteomes" id="UP000010798">
    <property type="component" value="Chromosome"/>
</dbReference>
<dbReference type="InterPro" id="IPR000719">
    <property type="entry name" value="Prot_kinase_dom"/>
</dbReference>
<dbReference type="PROSITE" id="PS50005">
    <property type="entry name" value="TPR"/>
    <property type="match status" value="1"/>
</dbReference>
<name>L0D9Y1_SINAD</name>
<keyword evidence="6" id="KW-0418">Kinase</keyword>
<dbReference type="GO" id="GO:0005524">
    <property type="term" value="F:ATP binding"/>
    <property type="evidence" value="ECO:0007669"/>
    <property type="project" value="InterPro"/>
</dbReference>
<dbReference type="Gene3D" id="3.30.200.20">
    <property type="entry name" value="Phosphorylase Kinase, domain 1"/>
    <property type="match status" value="1"/>
</dbReference>
<protein>
    <submittedName>
        <fullName evidence="6">Protein kinase family protein</fullName>
    </submittedName>
</protein>
<dbReference type="EMBL" id="CP003364">
    <property type="protein sequence ID" value="AGA25643.1"/>
    <property type="molecule type" value="Genomic_DNA"/>
</dbReference>
<dbReference type="Pfam" id="PF00069">
    <property type="entry name" value="Pkinase"/>
    <property type="match status" value="1"/>
</dbReference>
<evidence type="ECO:0000313" key="7">
    <source>
        <dbReference type="Proteomes" id="UP000010798"/>
    </source>
</evidence>
<feature type="compositionally biased region" description="Low complexity" evidence="4">
    <location>
        <begin position="396"/>
        <end position="407"/>
    </location>
</feature>
<evidence type="ECO:0000256" key="3">
    <source>
        <dbReference type="PROSITE-ProRule" id="PRU00339"/>
    </source>
</evidence>
<feature type="repeat" description="TPR" evidence="3">
    <location>
        <begin position="526"/>
        <end position="559"/>
    </location>
</feature>
<evidence type="ECO:0000256" key="1">
    <source>
        <dbReference type="ARBA" id="ARBA00022737"/>
    </source>
</evidence>
<keyword evidence="2 3" id="KW-0802">TPR repeat</keyword>
<reference evidence="6 7" key="1">
    <citation type="submission" date="2012-02" db="EMBL/GenBank/DDBJ databases">
        <title>Complete sequence of chromosome of Singulisphaera acidiphila DSM 18658.</title>
        <authorList>
            <consortium name="US DOE Joint Genome Institute (JGI-PGF)"/>
            <person name="Lucas S."/>
            <person name="Copeland A."/>
            <person name="Lapidus A."/>
            <person name="Glavina del Rio T."/>
            <person name="Dalin E."/>
            <person name="Tice H."/>
            <person name="Bruce D."/>
            <person name="Goodwin L."/>
            <person name="Pitluck S."/>
            <person name="Peters L."/>
            <person name="Ovchinnikova G."/>
            <person name="Chertkov O."/>
            <person name="Kyrpides N."/>
            <person name="Mavromatis K."/>
            <person name="Ivanova N."/>
            <person name="Brettin T."/>
            <person name="Detter J.C."/>
            <person name="Han C."/>
            <person name="Larimer F."/>
            <person name="Land M."/>
            <person name="Hauser L."/>
            <person name="Markowitz V."/>
            <person name="Cheng J.-F."/>
            <person name="Hugenholtz P."/>
            <person name="Woyke T."/>
            <person name="Wu D."/>
            <person name="Tindall B."/>
            <person name="Pomrenke H."/>
            <person name="Brambilla E."/>
            <person name="Klenk H.-P."/>
            <person name="Eisen J.A."/>
        </authorList>
    </citation>
    <scope>NUCLEOTIDE SEQUENCE [LARGE SCALE GENOMIC DNA]</scope>
    <source>
        <strain evidence="7">ATCC BAA-1392 / DSM 18658 / VKM B-2454 / MOB10</strain>
    </source>
</reference>
<dbReference type="Gene3D" id="1.10.510.10">
    <property type="entry name" value="Transferase(Phosphotransferase) domain 1"/>
    <property type="match status" value="1"/>
</dbReference>
<dbReference type="GO" id="GO:0004672">
    <property type="term" value="F:protein kinase activity"/>
    <property type="evidence" value="ECO:0007669"/>
    <property type="project" value="InterPro"/>
</dbReference>
<dbReference type="GO" id="GO:0046813">
    <property type="term" value="P:receptor-mediated virion attachment to host cell"/>
    <property type="evidence" value="ECO:0007669"/>
    <property type="project" value="TreeGrafter"/>
</dbReference>
<dbReference type="Gene3D" id="1.25.40.10">
    <property type="entry name" value="Tetratricopeptide repeat domain"/>
    <property type="match status" value="2"/>
</dbReference>
<evidence type="ECO:0000259" key="5">
    <source>
        <dbReference type="PROSITE" id="PS50011"/>
    </source>
</evidence>
<dbReference type="SUPFAM" id="SSF48452">
    <property type="entry name" value="TPR-like"/>
    <property type="match status" value="1"/>
</dbReference>
<dbReference type="InterPro" id="IPR011009">
    <property type="entry name" value="Kinase-like_dom_sf"/>
</dbReference>
<dbReference type="KEGG" id="saci:Sinac_1254"/>
<dbReference type="AlphaFoldDB" id="L0D9Y1"/>
<dbReference type="HOGENOM" id="CLU_362858_0_0_0"/>
<feature type="region of interest" description="Disordered" evidence="4">
    <location>
        <begin position="387"/>
        <end position="420"/>
    </location>
</feature>
<keyword evidence="1" id="KW-0677">Repeat</keyword>
<dbReference type="SMART" id="SM00028">
    <property type="entry name" value="TPR"/>
    <property type="match status" value="5"/>
</dbReference>
<sequence length="770" mass="82736">MNSDSVDNLLDSLWQGRLVEPAQLKELAVGDCGWTVSTPAVAADLVRRGVLTAFQAAECLAGRGAELAVGPYRLLEPLGTGARGPVFRARHESTNQVVAIKTFPPDRQPRADSTEAHRFHREAEAAARLHHPHLVSVLDDGTSGGVHYLVMELVEGIDLLTFLEFHGPLEPLQACRYAEQAARALQHTYEHRLVPCEITASDFIVTDRGDTVKLLGTCRGRLGPSARGLGEFDLGSLLEPGAAGQDETTRDAEALREDAQSALAGLGRVLLLMVSGRRTQGDDEAEHPPNDEELATPLPAKLALIVGTMMADNPAQRYATPADCAAALARFDAHHTPAHPEPTSITTFKAPKTGGALSLAHSSLAFVVMIGLGMLAGAATTWFSSHGPTATTTQRPVTSGSSSVPSSLPAERPVENPPLEDPQYRALMQAGTANLNRNAIPEALVRLGEAIRLRPDLAAAYTRRAEASARWEAYPDVVADCNQAIRLAPSDAVAYRLRGAALAYLGDEGGAIADSTKAIELDARDAHAFNTRGVAHFNRREFRAALDDFTAAVGIDESLAGALGNLSWLLATAPDSGIRNGLLAIKHAKRACELTAWEDPVQLKNLAAAHAECREFDQAIPFQKLALARSRGLPGTIADQYRSLLKLYQAGQSAPTGGSPPDPERTTSPHQAPPLPVPAPASSEMRRGVEHLPGPFPTFRDIPRSAPLPFVPLYRSGFLLIPHMPTENRRLVSLQADPLPRSPIIFGIPRLSRFRLDSPRRRYACSTQRV</sequence>
<evidence type="ECO:0000256" key="4">
    <source>
        <dbReference type="SAM" id="MobiDB-lite"/>
    </source>
</evidence>
<evidence type="ECO:0000313" key="6">
    <source>
        <dbReference type="EMBL" id="AGA25643.1"/>
    </source>
</evidence>
<dbReference type="PANTHER" id="PTHR44858:SF1">
    <property type="entry name" value="UDP-N-ACETYLGLUCOSAMINE--PEPTIDE N-ACETYLGLUCOSAMINYLTRANSFERASE SPINDLY-RELATED"/>
    <property type="match status" value="1"/>
</dbReference>
<dbReference type="eggNOG" id="COG0515">
    <property type="taxonomic scope" value="Bacteria"/>
</dbReference>
<evidence type="ECO:0000256" key="2">
    <source>
        <dbReference type="ARBA" id="ARBA00022803"/>
    </source>
</evidence>
<dbReference type="InterPro" id="IPR050498">
    <property type="entry name" value="Ycf3"/>
</dbReference>
<dbReference type="eggNOG" id="COG0457">
    <property type="taxonomic scope" value="Bacteria"/>
</dbReference>
<dbReference type="SUPFAM" id="SSF56112">
    <property type="entry name" value="Protein kinase-like (PK-like)"/>
    <property type="match status" value="1"/>
</dbReference>